<organism evidence="5 6">
    <name type="scientific">Candidatus Magasanikbacteria bacterium RIFOXYD2_FULL_41_14</name>
    <dbReference type="NCBI Taxonomy" id="1798709"/>
    <lineage>
        <taxon>Bacteria</taxon>
        <taxon>Candidatus Magasanikiibacteriota</taxon>
    </lineage>
</organism>
<evidence type="ECO:0000313" key="5">
    <source>
        <dbReference type="EMBL" id="OGH93660.1"/>
    </source>
</evidence>
<dbReference type="InterPro" id="IPR036086">
    <property type="entry name" value="ParB/Sulfiredoxin_sf"/>
</dbReference>
<reference evidence="5 6" key="1">
    <citation type="journal article" date="2016" name="Nat. Commun.">
        <title>Thousands of microbial genomes shed light on interconnected biogeochemical processes in an aquifer system.</title>
        <authorList>
            <person name="Anantharaman K."/>
            <person name="Brown C.T."/>
            <person name="Hug L.A."/>
            <person name="Sharon I."/>
            <person name="Castelle C.J."/>
            <person name="Probst A.J."/>
            <person name="Thomas B.C."/>
            <person name="Singh A."/>
            <person name="Wilkins M.J."/>
            <person name="Karaoz U."/>
            <person name="Brodie E.L."/>
            <person name="Williams K.H."/>
            <person name="Hubbard S.S."/>
            <person name="Banfield J.F."/>
        </authorList>
    </citation>
    <scope>NUCLEOTIDE SEQUENCE [LARGE SCALE GENOMIC DNA]</scope>
</reference>
<evidence type="ECO:0000256" key="1">
    <source>
        <dbReference type="ARBA" id="ARBA00006295"/>
    </source>
</evidence>
<dbReference type="AlphaFoldDB" id="A0A1F6PC78"/>
<dbReference type="FunFam" id="1.10.10.2830:FF:000001">
    <property type="entry name" value="Chromosome partitioning protein ParB"/>
    <property type="match status" value="1"/>
</dbReference>
<comment type="caution">
    <text evidence="5">The sequence shown here is derived from an EMBL/GenBank/DDBJ whole genome shotgun (WGS) entry which is preliminary data.</text>
</comment>
<dbReference type="InterPro" id="IPR050336">
    <property type="entry name" value="Chromosome_partition/occlusion"/>
</dbReference>
<dbReference type="InterPro" id="IPR003115">
    <property type="entry name" value="ParB_N"/>
</dbReference>
<dbReference type="SMART" id="SM00470">
    <property type="entry name" value="ParB"/>
    <property type="match status" value="1"/>
</dbReference>
<proteinExistence type="inferred from homology"/>
<feature type="domain" description="ParB-like N-terminal" evidence="4">
    <location>
        <begin position="34"/>
        <end position="124"/>
    </location>
</feature>
<dbReference type="Pfam" id="PF23552">
    <property type="entry name" value="ParB_C"/>
    <property type="match status" value="1"/>
</dbReference>
<gene>
    <name evidence="5" type="ORF">A2538_00440</name>
</gene>
<comment type="similarity">
    <text evidence="1">Belongs to the ParB family.</text>
</comment>
<dbReference type="NCBIfam" id="TIGR00180">
    <property type="entry name" value="parB_part"/>
    <property type="match status" value="1"/>
</dbReference>
<dbReference type="PANTHER" id="PTHR33375">
    <property type="entry name" value="CHROMOSOME-PARTITIONING PROTEIN PARB-RELATED"/>
    <property type="match status" value="1"/>
</dbReference>
<keyword evidence="2" id="KW-0159">Chromosome partition</keyword>
<name>A0A1F6PC78_9BACT</name>
<dbReference type="Gene3D" id="1.10.10.2830">
    <property type="match status" value="1"/>
</dbReference>
<dbReference type="SUPFAM" id="SSF110849">
    <property type="entry name" value="ParB/Sulfiredoxin"/>
    <property type="match status" value="1"/>
</dbReference>
<evidence type="ECO:0000256" key="2">
    <source>
        <dbReference type="ARBA" id="ARBA00022829"/>
    </source>
</evidence>
<dbReference type="Pfam" id="PF17762">
    <property type="entry name" value="HTH_ParB"/>
    <property type="match status" value="1"/>
</dbReference>
<sequence length="283" mass="30948">MALGRGLGALITNSGRSNPITNKNESSSSEPKIWHIPVGSVFPNPSQPRRHFASEELQELSVSVKEYGVLQPIIVTEKSDGGYELVAGERRWRASKLAGLPTVPVIIKKLADQAKLEVALVENIQRENLSALEEAFAYKRLSQEFGLTQQEVADKVGKSRSAVANTTRLLDLPTAAQTALSEGKVSAGQARALLTLKTEKEQLDLLSSMLGQKISVRELERTVTKKTNGQFSRRDPNLSFLEDKMRSALGAKVTISKKGSKGVVAITYHSDEELKNIVNKITE</sequence>
<dbReference type="GO" id="GO:0007059">
    <property type="term" value="P:chromosome segregation"/>
    <property type="evidence" value="ECO:0007669"/>
    <property type="project" value="UniProtKB-KW"/>
</dbReference>
<dbReference type="Pfam" id="PF02195">
    <property type="entry name" value="ParB_N"/>
    <property type="match status" value="1"/>
</dbReference>
<dbReference type="PANTHER" id="PTHR33375:SF1">
    <property type="entry name" value="CHROMOSOME-PARTITIONING PROTEIN PARB-RELATED"/>
    <property type="match status" value="1"/>
</dbReference>
<dbReference type="GO" id="GO:0003677">
    <property type="term" value="F:DNA binding"/>
    <property type="evidence" value="ECO:0007669"/>
    <property type="project" value="UniProtKB-KW"/>
</dbReference>
<evidence type="ECO:0000259" key="4">
    <source>
        <dbReference type="SMART" id="SM00470"/>
    </source>
</evidence>
<evidence type="ECO:0000313" key="6">
    <source>
        <dbReference type="Proteomes" id="UP000178254"/>
    </source>
</evidence>
<dbReference type="CDD" id="cd16393">
    <property type="entry name" value="SPO0J_N"/>
    <property type="match status" value="1"/>
</dbReference>
<dbReference type="GO" id="GO:0005694">
    <property type="term" value="C:chromosome"/>
    <property type="evidence" value="ECO:0007669"/>
    <property type="project" value="TreeGrafter"/>
</dbReference>
<dbReference type="Gene3D" id="3.90.1530.30">
    <property type="match status" value="1"/>
</dbReference>
<dbReference type="SUPFAM" id="SSF109709">
    <property type="entry name" value="KorB DNA-binding domain-like"/>
    <property type="match status" value="1"/>
</dbReference>
<dbReference type="EMBL" id="MFRE01000023">
    <property type="protein sequence ID" value="OGH93660.1"/>
    <property type="molecule type" value="Genomic_DNA"/>
</dbReference>
<dbReference type="InterPro" id="IPR004437">
    <property type="entry name" value="ParB/RepB/Spo0J"/>
</dbReference>
<dbReference type="FunFam" id="3.90.1530.30:FF:000001">
    <property type="entry name" value="Chromosome partitioning protein ParB"/>
    <property type="match status" value="1"/>
</dbReference>
<dbReference type="InterPro" id="IPR057240">
    <property type="entry name" value="ParB_dimer_C"/>
</dbReference>
<protein>
    <recommendedName>
        <fullName evidence="4">ParB-like N-terminal domain-containing protein</fullName>
    </recommendedName>
</protein>
<accession>A0A1F6PC78</accession>
<keyword evidence="3" id="KW-0238">DNA-binding</keyword>
<evidence type="ECO:0000256" key="3">
    <source>
        <dbReference type="ARBA" id="ARBA00023125"/>
    </source>
</evidence>
<dbReference type="InterPro" id="IPR041468">
    <property type="entry name" value="HTH_ParB/Spo0J"/>
</dbReference>
<dbReference type="Proteomes" id="UP000178254">
    <property type="component" value="Unassembled WGS sequence"/>
</dbReference>
<dbReference type="STRING" id="1798709.A2538_00440"/>